<dbReference type="InterPro" id="IPR040442">
    <property type="entry name" value="Pyrv_kinase-like_dom_sf"/>
</dbReference>
<evidence type="ECO:0000256" key="1">
    <source>
        <dbReference type="ARBA" id="ARBA00005568"/>
    </source>
</evidence>
<dbReference type="RefSeq" id="WP_004766676.1">
    <property type="nucleotide sequence ID" value="NZ_AHMY02000059.1"/>
</dbReference>
<dbReference type="GO" id="GO:0005737">
    <property type="term" value="C:cytoplasm"/>
    <property type="evidence" value="ECO:0007669"/>
    <property type="project" value="TreeGrafter"/>
</dbReference>
<dbReference type="PANTHER" id="PTHR30502">
    <property type="entry name" value="2-KETO-3-DEOXY-L-RHAMNONATE ALDOLASE"/>
    <property type="match status" value="1"/>
</dbReference>
<gene>
    <name evidence="5" type="ORF">LEP1GSC081_2039</name>
</gene>
<evidence type="ECO:0000256" key="3">
    <source>
        <dbReference type="ARBA" id="ARBA00023239"/>
    </source>
</evidence>
<organism evidence="5 6">
    <name type="scientific">Leptospira kirschneri str. H1</name>
    <dbReference type="NCBI Taxonomy" id="1049966"/>
    <lineage>
        <taxon>Bacteria</taxon>
        <taxon>Pseudomonadati</taxon>
        <taxon>Spirochaetota</taxon>
        <taxon>Spirochaetia</taxon>
        <taxon>Leptospirales</taxon>
        <taxon>Leptospiraceae</taxon>
        <taxon>Leptospira</taxon>
    </lineage>
</organism>
<evidence type="ECO:0000313" key="6">
    <source>
        <dbReference type="Proteomes" id="UP000006253"/>
    </source>
</evidence>
<dbReference type="GO" id="GO:0046872">
    <property type="term" value="F:metal ion binding"/>
    <property type="evidence" value="ECO:0007669"/>
    <property type="project" value="UniProtKB-KW"/>
</dbReference>
<keyword evidence="2" id="KW-0479">Metal-binding</keyword>
<dbReference type="GO" id="GO:0016832">
    <property type="term" value="F:aldehyde-lyase activity"/>
    <property type="evidence" value="ECO:0007669"/>
    <property type="project" value="TreeGrafter"/>
</dbReference>
<comment type="caution">
    <text evidence="5">The sequence shown here is derived from an EMBL/GenBank/DDBJ whole genome shotgun (WGS) entry which is preliminary data.</text>
</comment>
<dbReference type="Proteomes" id="UP000006253">
    <property type="component" value="Unassembled WGS sequence"/>
</dbReference>
<dbReference type="EMBL" id="AHMY02000059">
    <property type="protein sequence ID" value="EKO14122.1"/>
    <property type="molecule type" value="Genomic_DNA"/>
</dbReference>
<dbReference type="InterPro" id="IPR005000">
    <property type="entry name" value="Aldolase/citrate-lyase_domain"/>
</dbReference>
<comment type="similarity">
    <text evidence="1">Belongs to the HpcH/HpaI aldolase family.</text>
</comment>
<evidence type="ECO:0000313" key="5">
    <source>
        <dbReference type="EMBL" id="EKO14122.1"/>
    </source>
</evidence>
<name>A0A0E2AZ16_9LEPT</name>
<evidence type="ECO:0000256" key="2">
    <source>
        <dbReference type="ARBA" id="ARBA00022723"/>
    </source>
</evidence>
<dbReference type="InterPro" id="IPR050251">
    <property type="entry name" value="HpcH-HpaI_aldolase"/>
</dbReference>
<reference evidence="5 6" key="1">
    <citation type="submission" date="2012-10" db="EMBL/GenBank/DDBJ databases">
        <authorList>
            <person name="Harkins D.M."/>
            <person name="Durkin A.S."/>
            <person name="Brinkac L.M."/>
            <person name="Selengut J.D."/>
            <person name="Sanka R."/>
            <person name="DePew J."/>
            <person name="Purushe J."/>
            <person name="Peacock S.J."/>
            <person name="Thaipadungpanit J."/>
            <person name="Wuthiekanun V.W."/>
            <person name="Day N.P."/>
            <person name="Vinetz J.M."/>
            <person name="Sutton G.G."/>
            <person name="Nelson W.C."/>
            <person name="Fouts D.E."/>
        </authorList>
    </citation>
    <scope>NUCLEOTIDE SEQUENCE [LARGE SCALE GENOMIC DNA]</scope>
    <source>
        <strain evidence="5 6">H1</strain>
    </source>
</reference>
<dbReference type="InterPro" id="IPR015813">
    <property type="entry name" value="Pyrv/PenolPyrv_kinase-like_dom"/>
</dbReference>
<keyword evidence="3 5" id="KW-0456">Lyase</keyword>
<protein>
    <submittedName>
        <fullName evidence="5">HpcH/HpaI aldolase/citrate lyase family protein</fullName>
    </submittedName>
</protein>
<sequence>MNHRKEIKNKFKNRKRLFGGWISYAHPSITETFAKAGFDFIAIDMEHATISLEQAQRIIAASQSEGSLCLPRPVSHSNDWTKPLLDSGADGMLYPMVNTKEEVRNLIDLNKYPSIGKRSFGVNRAQGYGFIFDEYVREWNSSSILILQIESIQAVENIESILSFDEVDGVMIGPYDMSGSLGVPGQTTHPSVLEASKKVILACEKFGKSCGSQIADVTQDGLKKHFDQGYTYSILGSDLFVLWKWAESMKTMMDSFKKLGV</sequence>
<proteinExistence type="inferred from homology"/>
<feature type="domain" description="HpcH/HpaI aldolase/citrate lyase" evidence="4">
    <location>
        <begin position="19"/>
        <end position="241"/>
    </location>
</feature>
<dbReference type="Gene3D" id="3.20.20.60">
    <property type="entry name" value="Phosphoenolpyruvate-binding domains"/>
    <property type="match status" value="1"/>
</dbReference>
<dbReference type="PANTHER" id="PTHR30502:SF0">
    <property type="entry name" value="PHOSPHOENOLPYRUVATE CARBOXYLASE FAMILY PROTEIN"/>
    <property type="match status" value="1"/>
</dbReference>
<evidence type="ECO:0000259" key="4">
    <source>
        <dbReference type="Pfam" id="PF03328"/>
    </source>
</evidence>
<dbReference type="Pfam" id="PF03328">
    <property type="entry name" value="HpcH_HpaI"/>
    <property type="match status" value="1"/>
</dbReference>
<dbReference type="SUPFAM" id="SSF51621">
    <property type="entry name" value="Phosphoenolpyruvate/pyruvate domain"/>
    <property type="match status" value="1"/>
</dbReference>
<accession>A0A0E2AZ16</accession>
<dbReference type="AlphaFoldDB" id="A0A0E2AZ16"/>